<protein>
    <submittedName>
        <fullName evidence="2">LIF interleukin 6 family cytokine</fullName>
    </submittedName>
</protein>
<reference evidence="2" key="2">
    <citation type="submission" date="2025-08" db="UniProtKB">
        <authorList>
            <consortium name="Ensembl"/>
        </authorList>
    </citation>
    <scope>IDENTIFICATION</scope>
    <source>
        <strain evidence="2">Thoroughbred</strain>
    </source>
</reference>
<feature type="compositionally biased region" description="Low complexity" evidence="1">
    <location>
        <begin position="13"/>
        <end position="24"/>
    </location>
</feature>
<keyword evidence="3" id="KW-1185">Reference proteome</keyword>
<sequence>MKVLAAVHGPGGAVPQQPGQAVPPRCDGLPALPRQRQGEGPAGGAVPHHCLPWCLPGHHTGPEGPQPQCSQPPQQAECHLGHHAGPPQ</sequence>
<feature type="region of interest" description="Disordered" evidence="1">
    <location>
        <begin position="1"/>
        <end position="88"/>
    </location>
</feature>
<dbReference type="GeneTree" id="ENSGT00390000000059"/>
<organism evidence="2 3">
    <name type="scientific">Equus caballus</name>
    <name type="common">Horse</name>
    <dbReference type="NCBI Taxonomy" id="9796"/>
    <lineage>
        <taxon>Eukaryota</taxon>
        <taxon>Metazoa</taxon>
        <taxon>Chordata</taxon>
        <taxon>Craniata</taxon>
        <taxon>Vertebrata</taxon>
        <taxon>Euteleostomi</taxon>
        <taxon>Mammalia</taxon>
        <taxon>Eutheria</taxon>
        <taxon>Laurasiatheria</taxon>
        <taxon>Perissodactyla</taxon>
        <taxon>Equidae</taxon>
        <taxon>Equus</taxon>
    </lineage>
</organism>
<dbReference type="Ensembl" id="ENSECAT00000113770.1">
    <property type="protein sequence ID" value="ENSECAP00000080046.1"/>
    <property type="gene ID" value="ENSECAG00000030554.3"/>
</dbReference>
<gene>
    <name evidence="2" type="primary">LIF</name>
</gene>
<reference evidence="2 3" key="1">
    <citation type="journal article" date="2009" name="Science">
        <title>Genome sequence, comparative analysis, and population genetics of the domestic horse.</title>
        <authorList>
            <consortium name="Broad Institute Genome Sequencing Platform"/>
            <consortium name="Broad Institute Whole Genome Assembly Team"/>
            <person name="Wade C.M."/>
            <person name="Giulotto E."/>
            <person name="Sigurdsson S."/>
            <person name="Zoli M."/>
            <person name="Gnerre S."/>
            <person name="Imsland F."/>
            <person name="Lear T.L."/>
            <person name="Adelson D.L."/>
            <person name="Bailey E."/>
            <person name="Bellone R.R."/>
            <person name="Bloecker H."/>
            <person name="Distl O."/>
            <person name="Edgar R.C."/>
            <person name="Garber M."/>
            <person name="Leeb T."/>
            <person name="Mauceli E."/>
            <person name="MacLeod J.N."/>
            <person name="Penedo M.C.T."/>
            <person name="Raison J.M."/>
            <person name="Sharpe T."/>
            <person name="Vogel J."/>
            <person name="Andersson L."/>
            <person name="Antczak D.F."/>
            <person name="Biagi T."/>
            <person name="Binns M.M."/>
            <person name="Chowdhary B.P."/>
            <person name="Coleman S.J."/>
            <person name="Della Valle G."/>
            <person name="Fryc S."/>
            <person name="Guerin G."/>
            <person name="Hasegawa T."/>
            <person name="Hill E.W."/>
            <person name="Jurka J."/>
            <person name="Kiialainen A."/>
            <person name="Lindgren G."/>
            <person name="Liu J."/>
            <person name="Magnani E."/>
            <person name="Mickelson J.R."/>
            <person name="Murray J."/>
            <person name="Nergadze S.G."/>
            <person name="Onofrio R."/>
            <person name="Pedroni S."/>
            <person name="Piras M.F."/>
            <person name="Raudsepp T."/>
            <person name="Rocchi M."/>
            <person name="Roeed K.H."/>
            <person name="Ryder O.A."/>
            <person name="Searle S."/>
            <person name="Skow L."/>
            <person name="Swinburne J.E."/>
            <person name="Syvaenen A.C."/>
            <person name="Tozaki T."/>
            <person name="Valberg S.J."/>
            <person name="Vaudin M."/>
            <person name="White J.R."/>
            <person name="Zody M.C."/>
            <person name="Lander E.S."/>
            <person name="Lindblad-Toh K."/>
        </authorList>
    </citation>
    <scope>NUCLEOTIDE SEQUENCE [LARGE SCALE GENOMIC DNA]</scope>
    <source>
        <strain evidence="2 3">Thoroughbred</strain>
    </source>
</reference>
<evidence type="ECO:0000313" key="3">
    <source>
        <dbReference type="Proteomes" id="UP000002281"/>
    </source>
</evidence>
<accession>A0A9L0T1B6</accession>
<dbReference type="AlphaFoldDB" id="A0A9L0T1B6"/>
<evidence type="ECO:0000313" key="2">
    <source>
        <dbReference type="Ensembl" id="ENSECAP00000080046.1"/>
    </source>
</evidence>
<proteinExistence type="predicted"/>
<evidence type="ECO:0000256" key="1">
    <source>
        <dbReference type="SAM" id="MobiDB-lite"/>
    </source>
</evidence>
<dbReference type="Proteomes" id="UP000002281">
    <property type="component" value="Chromosome 8"/>
</dbReference>
<name>A0A9L0T1B6_HORSE</name>
<feature type="compositionally biased region" description="Low complexity" evidence="1">
    <location>
        <begin position="62"/>
        <end position="75"/>
    </location>
</feature>
<reference evidence="2" key="3">
    <citation type="submission" date="2025-09" db="UniProtKB">
        <authorList>
            <consortium name="Ensembl"/>
        </authorList>
    </citation>
    <scope>IDENTIFICATION</scope>
    <source>
        <strain evidence="2">Thoroughbred</strain>
    </source>
</reference>